<accession>W7T3H7</accession>
<comment type="caution">
    <text evidence="2">The sequence shown here is derived from an EMBL/GenBank/DDBJ whole genome shotgun (WGS) entry which is preliminary data.</text>
</comment>
<gene>
    <name evidence="2" type="ORF">Naga_100595g2</name>
</gene>
<organism evidence="2 3">
    <name type="scientific">Nannochloropsis gaditana</name>
    <dbReference type="NCBI Taxonomy" id="72520"/>
    <lineage>
        <taxon>Eukaryota</taxon>
        <taxon>Sar</taxon>
        <taxon>Stramenopiles</taxon>
        <taxon>Ochrophyta</taxon>
        <taxon>Eustigmatophyceae</taxon>
        <taxon>Eustigmatales</taxon>
        <taxon>Monodopsidaceae</taxon>
        <taxon>Nannochloropsis</taxon>
    </lineage>
</organism>
<sequence length="111" mass="11434">MASGTTKLTLSTQDYVKVKTVGGEVLQGRVHALCESTSTLVIRLAGAGTSGGKEGEREGVGEGGGSEGVREGGKDRHTPQTAFEDDQEALRGAKGTKGCWAKRCLSSLHGS</sequence>
<dbReference type="Proteomes" id="UP000019335">
    <property type="component" value="Unassembled WGS sequence"/>
</dbReference>
<feature type="region of interest" description="Disordered" evidence="1">
    <location>
        <begin position="47"/>
        <end position="89"/>
    </location>
</feature>
<reference evidence="2 3" key="1">
    <citation type="journal article" date="2014" name="Mol. Plant">
        <title>Chromosome Scale Genome Assembly and Transcriptome Profiling of Nannochloropsis gaditana in Nitrogen Depletion.</title>
        <authorList>
            <person name="Corteggiani Carpinelli E."/>
            <person name="Telatin A."/>
            <person name="Vitulo N."/>
            <person name="Forcato C."/>
            <person name="D'Angelo M."/>
            <person name="Schiavon R."/>
            <person name="Vezzi A."/>
            <person name="Giacometti G.M."/>
            <person name="Morosinotto T."/>
            <person name="Valle G."/>
        </authorList>
    </citation>
    <scope>NUCLEOTIDE SEQUENCE [LARGE SCALE GENOMIC DNA]</scope>
    <source>
        <strain evidence="2 3">B-31</strain>
    </source>
</reference>
<keyword evidence="3" id="KW-1185">Reference proteome</keyword>
<proteinExistence type="predicted"/>
<dbReference type="EMBL" id="AZIL01002482">
    <property type="protein sequence ID" value="EWM21382.1"/>
    <property type="molecule type" value="Genomic_DNA"/>
</dbReference>
<name>W7T3H7_9STRA</name>
<evidence type="ECO:0000313" key="2">
    <source>
        <dbReference type="EMBL" id="EWM21382.1"/>
    </source>
</evidence>
<evidence type="ECO:0000313" key="3">
    <source>
        <dbReference type="Proteomes" id="UP000019335"/>
    </source>
</evidence>
<feature type="compositionally biased region" description="Basic and acidic residues" evidence="1">
    <location>
        <begin position="68"/>
        <end position="78"/>
    </location>
</feature>
<evidence type="ECO:0008006" key="4">
    <source>
        <dbReference type="Google" id="ProtNLM"/>
    </source>
</evidence>
<feature type="non-terminal residue" evidence="2">
    <location>
        <position position="111"/>
    </location>
</feature>
<evidence type="ECO:0000256" key="1">
    <source>
        <dbReference type="SAM" id="MobiDB-lite"/>
    </source>
</evidence>
<dbReference type="AlphaFoldDB" id="W7T3H7"/>
<protein>
    <recommendedName>
        <fullName evidence="4">LSM domain-containing protein</fullName>
    </recommendedName>
</protein>